<dbReference type="GO" id="GO:0061711">
    <property type="term" value="F:tRNA N(6)-L-threonylcarbamoyladenine synthase activity"/>
    <property type="evidence" value="ECO:0007669"/>
    <property type="project" value="UniProtKB-EC"/>
</dbReference>
<evidence type="ECO:0000313" key="8">
    <source>
        <dbReference type="EMBL" id="QIW98245.1"/>
    </source>
</evidence>
<dbReference type="GO" id="GO:0046872">
    <property type="term" value="F:metal ion binding"/>
    <property type="evidence" value="ECO:0007669"/>
    <property type="project" value="UniProtKB-KW"/>
</dbReference>
<dbReference type="EC" id="2.3.1.234" evidence="1"/>
<name>A0A6H0XU91_9PEZI</name>
<sequence length="297" mass="33369">MQAHALTSRLCWTLQNGSDIVYNPSKTWTFDAIQPAFPYLTVLASGGHTMLLQSTDLCEHTILAETQDIAVGDCLDKAARAIVPTELCQPPYGRALERFAFPNGEQDYNYVAPRSRKEELRERPTEWSWSFRLPLQNKSGEKTDRRMQYSFAGMLSQAERYMRGADMSLGERRDMAREVLRVAFEHLVTRILLHLSESAAKSVNTIVISGGVASNKYLRHVLRRMLDARGFEHIATVFPPVELCTDNALMIAWAALEMYSAGYTTSLDVEPIRKWSMDSCDTSGGILGATGWLHSDP</sequence>
<evidence type="ECO:0000256" key="3">
    <source>
        <dbReference type="ARBA" id="ARBA00022694"/>
    </source>
</evidence>
<keyword evidence="9" id="KW-1185">Reference proteome</keyword>
<keyword evidence="5" id="KW-0012">Acyltransferase</keyword>
<dbReference type="OrthoDB" id="10259622at2759"/>
<proteinExistence type="predicted"/>
<evidence type="ECO:0000256" key="6">
    <source>
        <dbReference type="ARBA" id="ARBA00048117"/>
    </source>
</evidence>
<feature type="domain" description="Gcp-like" evidence="7">
    <location>
        <begin position="35"/>
        <end position="253"/>
    </location>
</feature>
<evidence type="ECO:0000313" key="9">
    <source>
        <dbReference type="Proteomes" id="UP000503462"/>
    </source>
</evidence>
<keyword evidence="4" id="KW-0479">Metal-binding</keyword>
<dbReference type="InterPro" id="IPR017861">
    <property type="entry name" value="KAE1/TsaD"/>
</dbReference>
<evidence type="ECO:0000256" key="1">
    <source>
        <dbReference type="ARBA" id="ARBA00012156"/>
    </source>
</evidence>
<gene>
    <name evidence="8" type="ORF">AMS68_003763</name>
</gene>
<dbReference type="PANTHER" id="PTHR11735:SF6">
    <property type="entry name" value="TRNA N6-ADENOSINE THREONYLCARBAMOYLTRANSFERASE, MITOCHONDRIAL"/>
    <property type="match status" value="1"/>
</dbReference>
<dbReference type="Pfam" id="PF00814">
    <property type="entry name" value="TsaD"/>
    <property type="match status" value="1"/>
</dbReference>
<dbReference type="GO" id="GO:0005739">
    <property type="term" value="C:mitochondrion"/>
    <property type="evidence" value="ECO:0007669"/>
    <property type="project" value="TreeGrafter"/>
</dbReference>
<accession>A0A6H0XU91</accession>
<dbReference type="SUPFAM" id="SSF53067">
    <property type="entry name" value="Actin-like ATPase domain"/>
    <property type="match status" value="1"/>
</dbReference>
<organism evidence="8 9">
    <name type="scientific">Peltaster fructicola</name>
    <dbReference type="NCBI Taxonomy" id="286661"/>
    <lineage>
        <taxon>Eukaryota</taxon>
        <taxon>Fungi</taxon>
        <taxon>Dikarya</taxon>
        <taxon>Ascomycota</taxon>
        <taxon>Pezizomycotina</taxon>
        <taxon>Dothideomycetes</taxon>
        <taxon>Dothideomycetes incertae sedis</taxon>
        <taxon>Peltaster</taxon>
    </lineage>
</organism>
<keyword evidence="2" id="KW-0808">Transferase</keyword>
<evidence type="ECO:0000256" key="4">
    <source>
        <dbReference type="ARBA" id="ARBA00022723"/>
    </source>
</evidence>
<protein>
    <recommendedName>
        <fullName evidence="1">N(6)-L-threonylcarbamoyladenine synthase</fullName>
        <ecNumber evidence="1">2.3.1.234</ecNumber>
    </recommendedName>
</protein>
<evidence type="ECO:0000259" key="7">
    <source>
        <dbReference type="Pfam" id="PF00814"/>
    </source>
</evidence>
<dbReference type="PRINTS" id="PR00789">
    <property type="entry name" value="OSIALOPTASE"/>
</dbReference>
<evidence type="ECO:0000256" key="2">
    <source>
        <dbReference type="ARBA" id="ARBA00022679"/>
    </source>
</evidence>
<dbReference type="AlphaFoldDB" id="A0A6H0XU91"/>
<dbReference type="Proteomes" id="UP000503462">
    <property type="component" value="Chromosome 2"/>
</dbReference>
<reference evidence="8 9" key="1">
    <citation type="journal article" date="2016" name="Sci. Rep.">
        <title>Peltaster fructicola genome reveals evolution from an invasive phytopathogen to an ectophytic parasite.</title>
        <authorList>
            <person name="Xu C."/>
            <person name="Chen H."/>
            <person name="Gleason M.L."/>
            <person name="Xu J.R."/>
            <person name="Liu H."/>
            <person name="Zhang R."/>
            <person name="Sun G."/>
        </authorList>
    </citation>
    <scope>NUCLEOTIDE SEQUENCE [LARGE SCALE GENOMIC DNA]</scope>
    <source>
        <strain evidence="8 9">LNHT1506</strain>
    </source>
</reference>
<dbReference type="Gene3D" id="3.30.420.40">
    <property type="match status" value="1"/>
</dbReference>
<dbReference type="GO" id="GO:0072670">
    <property type="term" value="P:mitochondrial tRNA threonylcarbamoyladenosine modification"/>
    <property type="evidence" value="ECO:0007669"/>
    <property type="project" value="TreeGrafter"/>
</dbReference>
<keyword evidence="3" id="KW-0819">tRNA processing</keyword>
<dbReference type="InterPro" id="IPR000905">
    <property type="entry name" value="Gcp-like_dom"/>
</dbReference>
<evidence type="ECO:0000256" key="5">
    <source>
        <dbReference type="ARBA" id="ARBA00023315"/>
    </source>
</evidence>
<dbReference type="InterPro" id="IPR043129">
    <property type="entry name" value="ATPase_NBD"/>
</dbReference>
<dbReference type="EMBL" id="CP051140">
    <property type="protein sequence ID" value="QIW98245.1"/>
    <property type="molecule type" value="Genomic_DNA"/>
</dbReference>
<comment type="catalytic activity">
    <reaction evidence="6">
        <text>L-threonylcarbamoyladenylate + adenosine(37) in tRNA = N(6)-L-threonylcarbamoyladenosine(37) in tRNA + AMP + H(+)</text>
        <dbReference type="Rhea" id="RHEA:37059"/>
        <dbReference type="Rhea" id="RHEA-COMP:10162"/>
        <dbReference type="Rhea" id="RHEA-COMP:10163"/>
        <dbReference type="ChEBI" id="CHEBI:15378"/>
        <dbReference type="ChEBI" id="CHEBI:73682"/>
        <dbReference type="ChEBI" id="CHEBI:74411"/>
        <dbReference type="ChEBI" id="CHEBI:74418"/>
        <dbReference type="ChEBI" id="CHEBI:456215"/>
        <dbReference type="EC" id="2.3.1.234"/>
    </reaction>
</comment>
<dbReference type="PANTHER" id="PTHR11735">
    <property type="entry name" value="TRNA N6-ADENOSINE THREONYLCARBAMOYLTRANSFERASE"/>
    <property type="match status" value="1"/>
</dbReference>